<proteinExistence type="predicted"/>
<keyword evidence="2" id="KW-1185">Reference proteome</keyword>
<dbReference type="Proteomes" id="UP000031668">
    <property type="component" value="Unassembled WGS sequence"/>
</dbReference>
<reference evidence="1 2" key="1">
    <citation type="journal article" date="2014" name="Genome Biol. Evol.">
        <title>The genome of the myxosporean Thelohanellus kitauei shows adaptations to nutrient acquisition within its fish host.</title>
        <authorList>
            <person name="Yang Y."/>
            <person name="Xiong J."/>
            <person name="Zhou Z."/>
            <person name="Huo F."/>
            <person name="Miao W."/>
            <person name="Ran C."/>
            <person name="Liu Y."/>
            <person name="Zhang J."/>
            <person name="Feng J."/>
            <person name="Wang M."/>
            <person name="Wang M."/>
            <person name="Wang L."/>
            <person name="Yao B."/>
        </authorList>
    </citation>
    <scope>NUCLEOTIDE SEQUENCE [LARGE SCALE GENOMIC DNA]</scope>
    <source>
        <strain evidence="1">Wuqing</strain>
    </source>
</reference>
<protein>
    <submittedName>
        <fullName evidence="1">Uncharacterized protein</fullName>
    </submittedName>
</protein>
<name>A0A0C2MRU8_THEKT</name>
<comment type="caution">
    <text evidence="1">The sequence shown here is derived from an EMBL/GenBank/DDBJ whole genome shotgun (WGS) entry which is preliminary data.</text>
</comment>
<dbReference type="EMBL" id="JWZT01002219">
    <property type="protein sequence ID" value="KII69986.1"/>
    <property type="molecule type" value="Genomic_DNA"/>
</dbReference>
<gene>
    <name evidence="1" type="ORF">RF11_11617</name>
</gene>
<dbReference type="AlphaFoldDB" id="A0A0C2MRU8"/>
<evidence type="ECO:0000313" key="2">
    <source>
        <dbReference type="Proteomes" id="UP000031668"/>
    </source>
</evidence>
<sequence length="122" mass="14045">MGNDPTSTSFVQLFLNIIRTENAVDDYNPNKLLKSIEYCIRDEDNKVLFINENGLCNFINYFLNGKIISKDRFGNVCESVYDLQNENVRLIHGNLTNSVSQLMAKFIFSKDENILSILKNEL</sequence>
<evidence type="ECO:0000313" key="1">
    <source>
        <dbReference type="EMBL" id="KII69986.1"/>
    </source>
</evidence>
<accession>A0A0C2MRU8</accession>
<organism evidence="1 2">
    <name type="scientific">Thelohanellus kitauei</name>
    <name type="common">Myxosporean</name>
    <dbReference type="NCBI Taxonomy" id="669202"/>
    <lineage>
        <taxon>Eukaryota</taxon>
        <taxon>Metazoa</taxon>
        <taxon>Cnidaria</taxon>
        <taxon>Myxozoa</taxon>
        <taxon>Myxosporea</taxon>
        <taxon>Bivalvulida</taxon>
        <taxon>Platysporina</taxon>
        <taxon>Myxobolidae</taxon>
        <taxon>Thelohanellus</taxon>
    </lineage>
</organism>